<keyword evidence="4" id="KW-0238">DNA-binding</keyword>
<dbReference type="InterPro" id="IPR013249">
    <property type="entry name" value="RNA_pol_sigma70_r4_t2"/>
</dbReference>
<dbReference type="Gene3D" id="1.10.10.10">
    <property type="entry name" value="Winged helix-like DNA-binding domain superfamily/Winged helix DNA-binding domain"/>
    <property type="match status" value="1"/>
</dbReference>
<dbReference type="Gene3D" id="1.10.1740.10">
    <property type="match status" value="1"/>
</dbReference>
<dbReference type="PANTHER" id="PTHR43133">
    <property type="entry name" value="RNA POLYMERASE ECF-TYPE SIGMA FACTO"/>
    <property type="match status" value="1"/>
</dbReference>
<evidence type="ECO:0000313" key="9">
    <source>
        <dbReference type="Proteomes" id="UP001501237"/>
    </source>
</evidence>
<organism evidence="8 9">
    <name type="scientific">Actinocorallia longicatena</name>
    <dbReference type="NCBI Taxonomy" id="111803"/>
    <lineage>
        <taxon>Bacteria</taxon>
        <taxon>Bacillati</taxon>
        <taxon>Actinomycetota</taxon>
        <taxon>Actinomycetes</taxon>
        <taxon>Streptosporangiales</taxon>
        <taxon>Thermomonosporaceae</taxon>
        <taxon>Actinocorallia</taxon>
    </lineage>
</organism>
<dbReference type="InterPro" id="IPR014284">
    <property type="entry name" value="RNA_pol_sigma-70_dom"/>
</dbReference>
<dbReference type="Proteomes" id="UP001501237">
    <property type="component" value="Unassembled WGS sequence"/>
</dbReference>
<dbReference type="PANTHER" id="PTHR43133:SF50">
    <property type="entry name" value="ECF RNA POLYMERASE SIGMA FACTOR SIGM"/>
    <property type="match status" value="1"/>
</dbReference>
<feature type="domain" description="RNA polymerase sigma-70 region 2" evidence="6">
    <location>
        <begin position="35"/>
        <end position="99"/>
    </location>
</feature>
<comment type="similarity">
    <text evidence="1">Belongs to the sigma-70 factor family. ECF subfamily.</text>
</comment>
<keyword evidence="9" id="KW-1185">Reference proteome</keyword>
<dbReference type="CDD" id="cd06171">
    <property type="entry name" value="Sigma70_r4"/>
    <property type="match status" value="1"/>
</dbReference>
<dbReference type="Pfam" id="PF08281">
    <property type="entry name" value="Sigma70_r4_2"/>
    <property type="match status" value="1"/>
</dbReference>
<evidence type="ECO:0000259" key="7">
    <source>
        <dbReference type="Pfam" id="PF08281"/>
    </source>
</evidence>
<dbReference type="InterPro" id="IPR014325">
    <property type="entry name" value="RNA_pol_sigma-E_actinobac"/>
</dbReference>
<reference evidence="9" key="1">
    <citation type="journal article" date="2019" name="Int. J. Syst. Evol. Microbiol.">
        <title>The Global Catalogue of Microorganisms (GCM) 10K type strain sequencing project: providing services to taxonomists for standard genome sequencing and annotation.</title>
        <authorList>
            <consortium name="The Broad Institute Genomics Platform"/>
            <consortium name="The Broad Institute Genome Sequencing Center for Infectious Disease"/>
            <person name="Wu L."/>
            <person name="Ma J."/>
        </authorList>
    </citation>
    <scope>NUCLEOTIDE SEQUENCE [LARGE SCALE GENOMIC DNA]</scope>
    <source>
        <strain evidence="9">JCM 9377</strain>
    </source>
</reference>
<dbReference type="InterPro" id="IPR007627">
    <property type="entry name" value="RNA_pol_sigma70_r2"/>
</dbReference>
<dbReference type="InterPro" id="IPR039425">
    <property type="entry name" value="RNA_pol_sigma-70-like"/>
</dbReference>
<dbReference type="NCBIfam" id="TIGR02983">
    <property type="entry name" value="SigE-fam_strep"/>
    <property type="match status" value="1"/>
</dbReference>
<feature type="domain" description="RNA polymerase sigma factor 70 region 4 type 2" evidence="7">
    <location>
        <begin position="127"/>
        <end position="177"/>
    </location>
</feature>
<protein>
    <submittedName>
        <fullName evidence="8">SigE family RNA polymerase sigma factor</fullName>
    </submittedName>
</protein>
<dbReference type="InterPro" id="IPR013325">
    <property type="entry name" value="RNA_pol_sigma_r2"/>
</dbReference>
<evidence type="ECO:0000256" key="2">
    <source>
        <dbReference type="ARBA" id="ARBA00023015"/>
    </source>
</evidence>
<dbReference type="EMBL" id="BAAAUV010000001">
    <property type="protein sequence ID" value="GAA3192567.1"/>
    <property type="molecule type" value="Genomic_DNA"/>
</dbReference>
<dbReference type="NCBIfam" id="TIGR02937">
    <property type="entry name" value="sigma70-ECF"/>
    <property type="match status" value="1"/>
</dbReference>
<evidence type="ECO:0000256" key="5">
    <source>
        <dbReference type="ARBA" id="ARBA00023163"/>
    </source>
</evidence>
<dbReference type="InterPro" id="IPR013324">
    <property type="entry name" value="RNA_pol_sigma_r3/r4-like"/>
</dbReference>
<accession>A0ABP6PY81</accession>
<keyword evidence="3" id="KW-0731">Sigma factor</keyword>
<comment type="caution">
    <text evidence="8">The sequence shown here is derived from an EMBL/GenBank/DDBJ whole genome shotgun (WGS) entry which is preliminary data.</text>
</comment>
<evidence type="ECO:0000313" key="8">
    <source>
        <dbReference type="EMBL" id="GAA3192567.1"/>
    </source>
</evidence>
<keyword evidence="5" id="KW-0804">Transcription</keyword>
<dbReference type="SUPFAM" id="SSF88659">
    <property type="entry name" value="Sigma3 and sigma4 domains of RNA polymerase sigma factors"/>
    <property type="match status" value="1"/>
</dbReference>
<keyword evidence="2" id="KW-0805">Transcription regulation</keyword>
<proteinExistence type="inferred from homology"/>
<evidence type="ECO:0000256" key="1">
    <source>
        <dbReference type="ARBA" id="ARBA00010641"/>
    </source>
</evidence>
<name>A0ABP6PY81_9ACTN</name>
<evidence type="ECO:0000259" key="6">
    <source>
        <dbReference type="Pfam" id="PF04542"/>
    </source>
</evidence>
<gene>
    <name evidence="8" type="ORF">GCM10010468_01420</name>
</gene>
<dbReference type="InterPro" id="IPR036388">
    <property type="entry name" value="WH-like_DNA-bd_sf"/>
</dbReference>
<sequence>MTHGPFLSKGGKGLSSDTFALVRSDRERAEFQEFFELHYRPLGRFAYLLTGDPHEADDLVADVFADAWRHWDRVSAAAEPLAYVRRMVVNLAATRVRSLVRDRRRGRDLGVFAREHGHEPDVAALVDLRAALQALPLRKRACVVLRHVLELSEAETAEVLGISVGTVKSQTSRGVSELQERLRAAAPAGGREGR</sequence>
<evidence type="ECO:0000256" key="4">
    <source>
        <dbReference type="ARBA" id="ARBA00023125"/>
    </source>
</evidence>
<evidence type="ECO:0000256" key="3">
    <source>
        <dbReference type="ARBA" id="ARBA00023082"/>
    </source>
</evidence>
<dbReference type="SUPFAM" id="SSF88946">
    <property type="entry name" value="Sigma2 domain of RNA polymerase sigma factors"/>
    <property type="match status" value="1"/>
</dbReference>
<dbReference type="Pfam" id="PF04542">
    <property type="entry name" value="Sigma70_r2"/>
    <property type="match status" value="1"/>
</dbReference>